<accession>A0A5C5Z7N3</accession>
<evidence type="ECO:0000256" key="1">
    <source>
        <dbReference type="SAM" id="Phobius"/>
    </source>
</evidence>
<dbReference type="PANTHER" id="PTHR23028:SF131">
    <property type="entry name" value="BLR2367 PROTEIN"/>
    <property type="match status" value="1"/>
</dbReference>
<dbReference type="GO" id="GO:0000271">
    <property type="term" value="P:polysaccharide biosynthetic process"/>
    <property type="evidence" value="ECO:0007669"/>
    <property type="project" value="TreeGrafter"/>
</dbReference>
<feature type="domain" description="Acyltransferase 3" evidence="2">
    <location>
        <begin position="53"/>
        <end position="368"/>
    </location>
</feature>
<dbReference type="InterPro" id="IPR002656">
    <property type="entry name" value="Acyl_transf_3_dom"/>
</dbReference>
<comment type="caution">
    <text evidence="3">The sequence shown here is derived from an EMBL/GenBank/DDBJ whole genome shotgun (WGS) entry which is preliminary data.</text>
</comment>
<keyword evidence="1" id="KW-0812">Transmembrane</keyword>
<keyword evidence="3" id="KW-0012">Acyltransferase</keyword>
<feature type="transmembrane region" description="Helical" evidence="1">
    <location>
        <begin position="291"/>
        <end position="310"/>
    </location>
</feature>
<feature type="transmembrane region" description="Helical" evidence="1">
    <location>
        <begin position="347"/>
        <end position="368"/>
    </location>
</feature>
<dbReference type="GO" id="GO:0016020">
    <property type="term" value="C:membrane"/>
    <property type="evidence" value="ECO:0007669"/>
    <property type="project" value="TreeGrafter"/>
</dbReference>
<keyword evidence="1" id="KW-0472">Membrane</keyword>
<dbReference type="PANTHER" id="PTHR23028">
    <property type="entry name" value="ACETYLTRANSFERASE"/>
    <property type="match status" value="1"/>
</dbReference>
<gene>
    <name evidence="3" type="ORF">CA13_48170</name>
</gene>
<dbReference type="EMBL" id="SJPJ01000001">
    <property type="protein sequence ID" value="TWT83352.1"/>
    <property type="molecule type" value="Genomic_DNA"/>
</dbReference>
<feature type="transmembrane region" description="Helical" evidence="1">
    <location>
        <begin position="57"/>
        <end position="77"/>
    </location>
</feature>
<feature type="transmembrane region" description="Helical" evidence="1">
    <location>
        <begin position="124"/>
        <end position="142"/>
    </location>
</feature>
<keyword evidence="4" id="KW-1185">Reference proteome</keyword>
<evidence type="ECO:0000313" key="4">
    <source>
        <dbReference type="Proteomes" id="UP000315010"/>
    </source>
</evidence>
<dbReference type="AlphaFoldDB" id="A0A5C5Z7N3"/>
<sequence length="413" mass="46083">MFMRAKHGDGVARSRILGALPIVPPRQVTMPDSPDSNLSPTTEPVLKPHRRIVELDALRALAAINLVLFHLTHVYTVKFGYTSPLGWEWPYGAYGVEMFFILSGFVNSMSLLRRGKPVDFVAARLIRIIPIFLIVIIANLWITRQMPLATDPMTLGQFFANMTLMPTLLGYECVDPVMWTLQVEMMFYVTLVILFRIGALNRYFLGWGTLATLSLIVCPTLDAMEAIHAQQAWFTMATSVRRLMLLDFVPLFMIGFLLYMIKTGTGQKWKNLLGIAFAALVFHSIDHGKHNPVATALIIGLVTLCAYGKVPVLRFKPLVYVSTISYALYLCHNNLGCVLIYCFNHAGLSPNVCLAITIVFSFAMAIIVTTRIEQPITGLLRTAWNRYRTGNAKTTATVPGILRLDASPIDPTL</sequence>
<reference evidence="3 4" key="1">
    <citation type="submission" date="2019-02" db="EMBL/GenBank/DDBJ databases">
        <title>Deep-cultivation of Planctomycetes and their phenomic and genomic characterization uncovers novel biology.</title>
        <authorList>
            <person name="Wiegand S."/>
            <person name="Jogler M."/>
            <person name="Boedeker C."/>
            <person name="Pinto D."/>
            <person name="Vollmers J."/>
            <person name="Rivas-Marin E."/>
            <person name="Kohn T."/>
            <person name="Peeters S.H."/>
            <person name="Heuer A."/>
            <person name="Rast P."/>
            <person name="Oberbeckmann S."/>
            <person name="Bunk B."/>
            <person name="Jeske O."/>
            <person name="Meyerdierks A."/>
            <person name="Storesund J.E."/>
            <person name="Kallscheuer N."/>
            <person name="Luecker S."/>
            <person name="Lage O.M."/>
            <person name="Pohl T."/>
            <person name="Merkel B.J."/>
            <person name="Hornburger P."/>
            <person name="Mueller R.-W."/>
            <person name="Bruemmer F."/>
            <person name="Labrenz M."/>
            <person name="Spormann A.M."/>
            <person name="Op Den Camp H."/>
            <person name="Overmann J."/>
            <person name="Amann R."/>
            <person name="Jetten M.S.M."/>
            <person name="Mascher T."/>
            <person name="Medema M.H."/>
            <person name="Devos D.P."/>
            <person name="Kaster A.-K."/>
            <person name="Ovreas L."/>
            <person name="Rohde M."/>
            <person name="Galperin M.Y."/>
            <person name="Jogler C."/>
        </authorList>
    </citation>
    <scope>NUCLEOTIDE SEQUENCE [LARGE SCALE GENOMIC DNA]</scope>
    <source>
        <strain evidence="3 4">CA13</strain>
    </source>
</reference>
<evidence type="ECO:0000313" key="3">
    <source>
        <dbReference type="EMBL" id="TWT83352.1"/>
    </source>
</evidence>
<proteinExistence type="predicted"/>
<feature type="transmembrane region" description="Helical" evidence="1">
    <location>
        <begin position="243"/>
        <end position="261"/>
    </location>
</feature>
<evidence type="ECO:0000259" key="2">
    <source>
        <dbReference type="Pfam" id="PF01757"/>
    </source>
</evidence>
<protein>
    <submittedName>
        <fullName evidence="3">Acyltransferase family protein</fullName>
    </submittedName>
</protein>
<dbReference type="InterPro" id="IPR050879">
    <property type="entry name" value="Acyltransferase_3"/>
</dbReference>
<keyword evidence="1" id="KW-1133">Transmembrane helix</keyword>
<keyword evidence="3" id="KW-0808">Transferase</keyword>
<dbReference type="GO" id="GO:0016747">
    <property type="term" value="F:acyltransferase activity, transferring groups other than amino-acyl groups"/>
    <property type="evidence" value="ECO:0007669"/>
    <property type="project" value="InterPro"/>
</dbReference>
<name>A0A5C5Z7N3_9BACT</name>
<organism evidence="3 4">
    <name type="scientific">Novipirellula herctigrandis</name>
    <dbReference type="NCBI Taxonomy" id="2527986"/>
    <lineage>
        <taxon>Bacteria</taxon>
        <taxon>Pseudomonadati</taxon>
        <taxon>Planctomycetota</taxon>
        <taxon>Planctomycetia</taxon>
        <taxon>Pirellulales</taxon>
        <taxon>Pirellulaceae</taxon>
        <taxon>Novipirellula</taxon>
    </lineage>
</organism>
<feature type="transmembrane region" description="Helical" evidence="1">
    <location>
        <begin position="186"/>
        <end position="205"/>
    </location>
</feature>
<dbReference type="Proteomes" id="UP000315010">
    <property type="component" value="Unassembled WGS sequence"/>
</dbReference>
<feature type="transmembrane region" description="Helical" evidence="1">
    <location>
        <begin position="89"/>
        <end position="112"/>
    </location>
</feature>
<dbReference type="Pfam" id="PF01757">
    <property type="entry name" value="Acyl_transf_3"/>
    <property type="match status" value="1"/>
</dbReference>
<feature type="transmembrane region" description="Helical" evidence="1">
    <location>
        <begin position="317"/>
        <end position="341"/>
    </location>
</feature>